<evidence type="ECO:0000313" key="6">
    <source>
        <dbReference type="Proteomes" id="UP000264800"/>
    </source>
</evidence>
<dbReference type="GeneID" id="108246539"/>
<dbReference type="PANTHER" id="PTHR10903">
    <property type="entry name" value="GTPASE, IMAP FAMILY MEMBER-RELATED"/>
    <property type="match status" value="1"/>
</dbReference>
<dbReference type="PROSITE" id="PS51720">
    <property type="entry name" value="G_AIG1"/>
    <property type="match status" value="1"/>
</dbReference>
<evidence type="ECO:0000256" key="2">
    <source>
        <dbReference type="ARBA" id="ARBA00022741"/>
    </source>
</evidence>
<reference evidence="5" key="2">
    <citation type="submission" date="2025-09" db="UniProtKB">
        <authorList>
            <consortium name="Ensembl"/>
        </authorList>
    </citation>
    <scope>IDENTIFICATION</scope>
</reference>
<organism evidence="5 6">
    <name type="scientific">Kryptolebias marmoratus</name>
    <name type="common">Mangrove killifish</name>
    <name type="synonym">Rivulus marmoratus</name>
    <dbReference type="NCBI Taxonomy" id="37003"/>
    <lineage>
        <taxon>Eukaryota</taxon>
        <taxon>Metazoa</taxon>
        <taxon>Chordata</taxon>
        <taxon>Craniata</taxon>
        <taxon>Vertebrata</taxon>
        <taxon>Euteleostomi</taxon>
        <taxon>Actinopterygii</taxon>
        <taxon>Neopterygii</taxon>
        <taxon>Teleostei</taxon>
        <taxon>Neoteleostei</taxon>
        <taxon>Acanthomorphata</taxon>
        <taxon>Ovalentaria</taxon>
        <taxon>Atherinomorphae</taxon>
        <taxon>Cyprinodontiformes</taxon>
        <taxon>Rivulidae</taxon>
        <taxon>Kryptolebias</taxon>
    </lineage>
</organism>
<feature type="domain" description="AIG1-type G" evidence="4">
    <location>
        <begin position="150"/>
        <end position="326"/>
    </location>
</feature>
<proteinExistence type="inferred from homology"/>
<dbReference type="PANTHER" id="PTHR10903:SF107">
    <property type="entry name" value="GTPASE IMAP FAMILY MEMBER 4-LIKE-RELATED"/>
    <property type="match status" value="1"/>
</dbReference>
<sequence>MEAQLRLLQTPIWQKAIVLFTHGDKLGLPIQEHIRQQGGTLRWLLERCGNRYQIMTNHSSTSWFQVQELFEKIQNMTEAPKRLREIQYSVRLQLGEDGTVSVEQKWHTKEQKMEMAVMNDVQDGILGQMEIVSGCSHITRGFPKGPAGLKPALSLILLGRRKSGKSSVGNRILGREEFQRDTKTTKCSEGHADVSGWPVTVVDTPGWSLFGLANPEMVKKEIVQSPSFCPVRNKVMFLLAIPVDSFEEKDRKAVETYVSVLGKMIWRYVSVLFTYGEVLRGRSIECYIKETGKPLLWVLERCDHRFHVFDANISDQTQVNQLLEMV</sequence>
<dbReference type="GeneTree" id="ENSGT00940000162556"/>
<dbReference type="OMA" id="RCGHRYQ"/>
<evidence type="ECO:0000256" key="1">
    <source>
        <dbReference type="ARBA" id="ARBA00008535"/>
    </source>
</evidence>
<keyword evidence="3" id="KW-0342">GTP-binding</keyword>
<dbReference type="GO" id="GO:0005525">
    <property type="term" value="F:GTP binding"/>
    <property type="evidence" value="ECO:0007669"/>
    <property type="project" value="UniProtKB-KW"/>
</dbReference>
<dbReference type="Pfam" id="PF04548">
    <property type="entry name" value="AIG1"/>
    <property type="match status" value="2"/>
</dbReference>
<dbReference type="SUPFAM" id="SSF52540">
    <property type="entry name" value="P-loop containing nucleoside triphosphate hydrolases"/>
    <property type="match status" value="1"/>
</dbReference>
<dbReference type="Proteomes" id="UP000264800">
    <property type="component" value="Unplaced"/>
</dbReference>
<accession>A0A3Q3ATH9</accession>
<dbReference type="AlphaFoldDB" id="A0A3Q3ATH9"/>
<protein>
    <submittedName>
        <fullName evidence="5">GTPase IMAP family member 8-like</fullName>
    </submittedName>
</protein>
<comment type="similarity">
    <text evidence="1">Belongs to the TRAFAC class TrmE-Era-EngA-EngB-Septin-like GTPase superfamily. AIG1/Toc34/Toc159-like paraseptin GTPase family. IAN subfamily.</text>
</comment>
<dbReference type="Ensembl" id="ENSKMAT00000020112.1">
    <property type="protein sequence ID" value="ENSKMAP00000019846.1"/>
    <property type="gene ID" value="ENSKMAG00000014764.1"/>
</dbReference>
<evidence type="ECO:0000313" key="5">
    <source>
        <dbReference type="Ensembl" id="ENSKMAP00000019846.1"/>
    </source>
</evidence>
<dbReference type="InterPro" id="IPR006703">
    <property type="entry name" value="G_AIG1"/>
</dbReference>
<dbReference type="KEGG" id="kmr:108246539"/>
<keyword evidence="6" id="KW-1185">Reference proteome</keyword>
<dbReference type="OrthoDB" id="9982588at2759"/>
<dbReference type="InterPro" id="IPR045058">
    <property type="entry name" value="GIMA/IAN/Toc"/>
</dbReference>
<name>A0A3Q3ATH9_KRYMA</name>
<dbReference type="Gene3D" id="3.40.50.300">
    <property type="entry name" value="P-loop containing nucleotide triphosphate hydrolases"/>
    <property type="match status" value="2"/>
</dbReference>
<evidence type="ECO:0000256" key="3">
    <source>
        <dbReference type="ARBA" id="ARBA00023134"/>
    </source>
</evidence>
<keyword evidence="2" id="KW-0547">Nucleotide-binding</keyword>
<evidence type="ECO:0000259" key="4">
    <source>
        <dbReference type="PROSITE" id="PS51720"/>
    </source>
</evidence>
<dbReference type="FunFam" id="3.40.50.300:FF:001809">
    <property type="entry name" value="Si:ch1073-365p7.2"/>
    <property type="match status" value="1"/>
</dbReference>
<dbReference type="InterPro" id="IPR027417">
    <property type="entry name" value="P-loop_NTPase"/>
</dbReference>
<dbReference type="RefSeq" id="XP_017289629.1">
    <property type="nucleotide sequence ID" value="XM_017434140.3"/>
</dbReference>
<reference evidence="5" key="1">
    <citation type="submission" date="2025-08" db="UniProtKB">
        <authorList>
            <consortium name="Ensembl"/>
        </authorList>
    </citation>
    <scope>IDENTIFICATION</scope>
</reference>